<evidence type="ECO:0000256" key="2">
    <source>
        <dbReference type="ARBA" id="ARBA00022803"/>
    </source>
</evidence>
<dbReference type="Gene3D" id="1.25.40.10">
    <property type="entry name" value="Tetratricopeptide repeat domain"/>
    <property type="match status" value="4"/>
</dbReference>
<evidence type="ECO:0000256" key="1">
    <source>
        <dbReference type="ARBA" id="ARBA00022737"/>
    </source>
</evidence>
<feature type="repeat" description="TPR" evidence="3">
    <location>
        <begin position="844"/>
        <end position="877"/>
    </location>
</feature>
<dbReference type="InterPro" id="IPR011990">
    <property type="entry name" value="TPR-like_helical_dom_sf"/>
</dbReference>
<dbReference type="PANTHER" id="PTHR45586">
    <property type="entry name" value="TPR REPEAT-CONTAINING PROTEIN PA4667"/>
    <property type="match status" value="1"/>
</dbReference>
<keyword evidence="1" id="KW-0677">Repeat</keyword>
<evidence type="ECO:0008006" key="6">
    <source>
        <dbReference type="Google" id="ProtNLM"/>
    </source>
</evidence>
<organism evidence="4 5">
    <name type="scientific">Mesoterricola silvestris</name>
    <dbReference type="NCBI Taxonomy" id="2927979"/>
    <lineage>
        <taxon>Bacteria</taxon>
        <taxon>Pseudomonadati</taxon>
        <taxon>Acidobacteriota</taxon>
        <taxon>Holophagae</taxon>
        <taxon>Holophagales</taxon>
        <taxon>Holophagaceae</taxon>
        <taxon>Mesoterricola</taxon>
    </lineage>
</organism>
<dbReference type="PANTHER" id="PTHR45586:SF1">
    <property type="entry name" value="LIPOPOLYSACCHARIDE ASSEMBLY PROTEIN B"/>
    <property type="match status" value="1"/>
</dbReference>
<dbReference type="PROSITE" id="PS50005">
    <property type="entry name" value="TPR"/>
    <property type="match status" value="2"/>
</dbReference>
<name>A0AA48KBJ9_9BACT</name>
<dbReference type="AlphaFoldDB" id="A0AA48KBJ9"/>
<dbReference type="RefSeq" id="WP_316413083.1">
    <property type="nucleotide sequence ID" value="NZ_AP027080.1"/>
</dbReference>
<keyword evidence="5" id="KW-1185">Reference proteome</keyword>
<sequence>MAIDRAKIQKQAETFMGQGRLDRAIDEFLKLIDDKPDDFNLLNRVGDAYLQAGKVSEAIEMFKRAGMGFERGGFNAKASAVFKKAHRTQPEDLDICERLAELYRQTNMIKDAIQIHIEVAESFTKKGLLKRALEEFAKVVDLDPKNLKNKVKLADLYNKEGMREKAAAIYLEVAEALALEQMHVEAGQILERAKTMVSTPQVFLTQSRLSVIQKDLPGAAAHLREGLAANPRSAELLDALAEVELQSKAPDRALEALCEVPQLPEKSLVLAERALREMVRNGNVAEALKLFKPIGREFGRRGLGEAAAKALRGGLHGALNAEAWIQLADIAHQSGNRVEQVEHLRRAHAFALSKDDQEVAGQLREQLAGMGIKDLDEAPAVMASPAAPTATFGPGAEIPVEHSDIDVARRMQIQQLERDAEHALKNRFMDRAQETYNRILDLDPANYNAIVRIAEIHRGTGVLSKVQMHYVKHAEKLAELGHKPLATELLDLAEAIFPGSTRLYRRNLGLLEAQPRPAAPPTPIALPAPVEELPVLPLELEPIQELPAIALDLDRSGVPTVPEPVQPMEALELPVPPEPFMEGFDIPAWEVLEAPPQPVAATTGAYPSQPEYEWSEITAAGAEELPPLELEPLPFPTDQPAEASAEVGPELASALADIDFQLDYGSPEEAKLEIESALEANPRHPELLRRLDQAETALQRLGKKASPQVLSEADFEHSFFDLSDVLGDALLETGEGEEMHDATNVVEKIQSVDELFNAFREGVEQQVKGDDYDTHYNLGIAYKEMLLLDPAIEEFKKAMRDPERTLECCSMLAICEQAQNNPDAAMTWLRQGIEAPGFPPEDAVGLHYDLGVLLLEQGRRDEALEEFRAVSAQDPDYRDVARMMH</sequence>
<protein>
    <recommendedName>
        <fullName evidence="6">Tetratricopeptide repeat protein</fullName>
    </recommendedName>
</protein>
<feature type="repeat" description="TPR" evidence="3">
    <location>
        <begin position="113"/>
        <end position="146"/>
    </location>
</feature>
<accession>A0AA48KBJ9</accession>
<proteinExistence type="predicted"/>
<dbReference type="SMART" id="SM00028">
    <property type="entry name" value="TPR"/>
    <property type="match status" value="7"/>
</dbReference>
<keyword evidence="2 3" id="KW-0802">TPR repeat</keyword>
<reference evidence="5" key="1">
    <citation type="journal article" date="2023" name="Int. J. Syst. Evol. Microbiol.">
        <title>Mesoterricola silvestris gen. nov., sp. nov., Mesoterricola sediminis sp. nov., Geothrix oryzae sp. nov., Geothrix edaphica sp. nov., Geothrix rubra sp. nov., and Geothrix limicola sp. nov., six novel members of Acidobacteriota isolated from soils.</title>
        <authorList>
            <person name="Itoh H."/>
            <person name="Sugisawa Y."/>
            <person name="Mise K."/>
            <person name="Xu Z."/>
            <person name="Kuniyasu M."/>
            <person name="Ushijima N."/>
            <person name="Kawano K."/>
            <person name="Kobayashi E."/>
            <person name="Shiratori Y."/>
            <person name="Masuda Y."/>
            <person name="Senoo K."/>
        </authorList>
    </citation>
    <scope>NUCLEOTIDE SEQUENCE [LARGE SCALE GENOMIC DNA]</scope>
    <source>
        <strain evidence="5">W79</strain>
    </source>
</reference>
<dbReference type="InterPro" id="IPR019734">
    <property type="entry name" value="TPR_rpt"/>
</dbReference>
<dbReference type="KEGG" id="msil:METEAL_35810"/>
<evidence type="ECO:0000313" key="4">
    <source>
        <dbReference type="EMBL" id="BDU74407.1"/>
    </source>
</evidence>
<dbReference type="EMBL" id="AP027080">
    <property type="protein sequence ID" value="BDU74407.1"/>
    <property type="molecule type" value="Genomic_DNA"/>
</dbReference>
<dbReference type="InterPro" id="IPR051012">
    <property type="entry name" value="CellSynth/LPSAsmb/PSIAsmb"/>
</dbReference>
<dbReference type="Pfam" id="PF13432">
    <property type="entry name" value="TPR_16"/>
    <property type="match status" value="3"/>
</dbReference>
<dbReference type="Proteomes" id="UP001238179">
    <property type="component" value="Chromosome"/>
</dbReference>
<gene>
    <name evidence="4" type="ORF">METEAL_35810</name>
</gene>
<dbReference type="SUPFAM" id="SSF48452">
    <property type="entry name" value="TPR-like"/>
    <property type="match status" value="3"/>
</dbReference>
<evidence type="ECO:0000313" key="5">
    <source>
        <dbReference type="Proteomes" id="UP001238179"/>
    </source>
</evidence>
<evidence type="ECO:0000256" key="3">
    <source>
        <dbReference type="PROSITE-ProRule" id="PRU00339"/>
    </source>
</evidence>